<dbReference type="InterPro" id="IPR027417">
    <property type="entry name" value="P-loop_NTPase"/>
</dbReference>
<protein>
    <submittedName>
        <fullName evidence="4">Putative ABC transport system ATP-binding protein</fullName>
    </submittedName>
</protein>
<dbReference type="InterPro" id="IPR003439">
    <property type="entry name" value="ABC_transporter-like_ATP-bd"/>
</dbReference>
<dbReference type="SMART" id="SM00382">
    <property type="entry name" value="AAA"/>
    <property type="match status" value="1"/>
</dbReference>
<name>A0A662ZJH9_9GAMM</name>
<dbReference type="PANTHER" id="PTHR24220">
    <property type="entry name" value="IMPORT ATP-BINDING PROTEIN"/>
    <property type="match status" value="1"/>
</dbReference>
<dbReference type="GO" id="GO:0022857">
    <property type="term" value="F:transmembrane transporter activity"/>
    <property type="evidence" value="ECO:0007669"/>
    <property type="project" value="TreeGrafter"/>
</dbReference>
<dbReference type="OrthoDB" id="9801477at2"/>
<keyword evidence="1" id="KW-0547">Nucleotide-binding</keyword>
<sequence>MEISLSNVEKHYVRKGKGGTIREIPVLSKIDFSLKSGKIIRIIGESGCGKSTLMNMICGMLPPSSGSIVYNGRSIYDLGDDDLSLLRNRKFGIVPQRSVAVGSLSVEDNIRLPFLYASSETSELKERTEKLLQYLNISGLADSFPNELSGGEMRRVCIARSLINEPEFIFADEPTNDLDKDNMELVLSLLRKKADEGVGVMIVSHDSSVGDYADETYRVADGQVVRI</sequence>
<dbReference type="InterPro" id="IPR017871">
    <property type="entry name" value="ABC_transporter-like_CS"/>
</dbReference>
<dbReference type="PROSITE" id="PS50893">
    <property type="entry name" value="ABC_TRANSPORTER_2"/>
    <property type="match status" value="1"/>
</dbReference>
<dbReference type="Pfam" id="PF00005">
    <property type="entry name" value="ABC_tran"/>
    <property type="match status" value="1"/>
</dbReference>
<dbReference type="RefSeq" id="WP_031579146.1">
    <property type="nucleotide sequence ID" value="NZ_FOXF01000010.1"/>
</dbReference>
<dbReference type="GO" id="GO:0016887">
    <property type="term" value="F:ATP hydrolysis activity"/>
    <property type="evidence" value="ECO:0007669"/>
    <property type="project" value="InterPro"/>
</dbReference>
<dbReference type="InterPro" id="IPR003593">
    <property type="entry name" value="AAA+_ATPase"/>
</dbReference>
<evidence type="ECO:0000313" key="4">
    <source>
        <dbReference type="EMBL" id="SFP24690.1"/>
    </source>
</evidence>
<evidence type="ECO:0000256" key="2">
    <source>
        <dbReference type="ARBA" id="ARBA00022840"/>
    </source>
</evidence>
<dbReference type="PROSITE" id="PS00211">
    <property type="entry name" value="ABC_TRANSPORTER_1"/>
    <property type="match status" value="1"/>
</dbReference>
<gene>
    <name evidence="4" type="ORF">SAMN02910344_00866</name>
</gene>
<proteinExistence type="predicted"/>
<dbReference type="PANTHER" id="PTHR24220:SF662">
    <property type="entry name" value="ABC TRANSPORTER ATP-BINDING PROTEIN"/>
    <property type="match status" value="1"/>
</dbReference>
<dbReference type="Proteomes" id="UP000243745">
    <property type="component" value="Unassembled WGS sequence"/>
</dbReference>
<dbReference type="SUPFAM" id="SSF52540">
    <property type="entry name" value="P-loop containing nucleoside triphosphate hydrolases"/>
    <property type="match status" value="1"/>
</dbReference>
<feature type="domain" description="ABC transporter" evidence="3">
    <location>
        <begin position="3"/>
        <end position="227"/>
    </location>
</feature>
<keyword evidence="5" id="KW-1185">Reference proteome</keyword>
<evidence type="ECO:0000256" key="1">
    <source>
        <dbReference type="ARBA" id="ARBA00022741"/>
    </source>
</evidence>
<reference evidence="4 5" key="1">
    <citation type="submission" date="2016-10" db="EMBL/GenBank/DDBJ databases">
        <authorList>
            <person name="Varghese N."/>
            <person name="Submissions S."/>
        </authorList>
    </citation>
    <scope>NUCLEOTIDE SEQUENCE [LARGE SCALE GENOMIC DNA]</scope>
    <source>
        <strain evidence="4 5">DSM 1361</strain>
    </source>
</reference>
<organism evidence="4 5">
    <name type="scientific">Ruminobacter amylophilus</name>
    <dbReference type="NCBI Taxonomy" id="867"/>
    <lineage>
        <taxon>Bacteria</taxon>
        <taxon>Pseudomonadati</taxon>
        <taxon>Pseudomonadota</taxon>
        <taxon>Gammaproteobacteria</taxon>
        <taxon>Aeromonadales</taxon>
        <taxon>Succinivibrionaceae</taxon>
        <taxon>Ruminobacter</taxon>
    </lineage>
</organism>
<dbReference type="GO" id="GO:0005524">
    <property type="term" value="F:ATP binding"/>
    <property type="evidence" value="ECO:0007669"/>
    <property type="project" value="UniProtKB-KW"/>
</dbReference>
<keyword evidence="2 4" id="KW-0067">ATP-binding</keyword>
<dbReference type="InterPro" id="IPR015854">
    <property type="entry name" value="ABC_transpr_LolD-like"/>
</dbReference>
<dbReference type="AlphaFoldDB" id="A0A662ZJH9"/>
<dbReference type="Gene3D" id="3.40.50.300">
    <property type="entry name" value="P-loop containing nucleotide triphosphate hydrolases"/>
    <property type="match status" value="1"/>
</dbReference>
<evidence type="ECO:0000313" key="5">
    <source>
        <dbReference type="Proteomes" id="UP000243745"/>
    </source>
</evidence>
<accession>A0A662ZJH9</accession>
<dbReference type="GO" id="GO:0005886">
    <property type="term" value="C:plasma membrane"/>
    <property type="evidence" value="ECO:0007669"/>
    <property type="project" value="TreeGrafter"/>
</dbReference>
<evidence type="ECO:0000259" key="3">
    <source>
        <dbReference type="PROSITE" id="PS50893"/>
    </source>
</evidence>
<dbReference type="EMBL" id="FOXF01000010">
    <property type="protein sequence ID" value="SFP24690.1"/>
    <property type="molecule type" value="Genomic_DNA"/>
</dbReference>